<sequence>MKSDLSLTILYLPKFVRLYQRLPKEIQKLAEKKEIIFRQNPFDPRLKTHKLHGLLKGFWSFYINFEYRIIFEFVDENTVRFYSVGKHDIYQQK</sequence>
<dbReference type="SUPFAM" id="SSF143011">
    <property type="entry name" value="RelE-like"/>
    <property type="match status" value="1"/>
</dbReference>
<evidence type="ECO:0008006" key="4">
    <source>
        <dbReference type="Google" id="ProtNLM"/>
    </source>
</evidence>
<proteinExistence type="predicted"/>
<gene>
    <name evidence="2" type="ORF">A2927_00665</name>
</gene>
<evidence type="ECO:0000256" key="1">
    <source>
        <dbReference type="ARBA" id="ARBA00022649"/>
    </source>
</evidence>
<dbReference type="InterPro" id="IPR035093">
    <property type="entry name" value="RelE/ParE_toxin_dom_sf"/>
</dbReference>
<protein>
    <recommendedName>
        <fullName evidence="4">Toxin YoeB</fullName>
    </recommendedName>
</protein>
<dbReference type="EMBL" id="MHKL01000030">
    <property type="protein sequence ID" value="OGY89023.1"/>
    <property type="molecule type" value="Genomic_DNA"/>
</dbReference>
<accession>A0A1G2BII9</accession>
<evidence type="ECO:0000313" key="3">
    <source>
        <dbReference type="Proteomes" id="UP000178849"/>
    </source>
</evidence>
<evidence type="ECO:0000313" key="2">
    <source>
        <dbReference type="EMBL" id="OGY89023.1"/>
    </source>
</evidence>
<name>A0A1G2BII9_9BACT</name>
<dbReference type="AlphaFoldDB" id="A0A1G2BII9"/>
<dbReference type="NCBIfam" id="TIGR02385">
    <property type="entry name" value="RelE_StbE"/>
    <property type="match status" value="1"/>
</dbReference>
<dbReference type="Gene3D" id="3.30.2310.20">
    <property type="entry name" value="RelE-like"/>
    <property type="match status" value="1"/>
</dbReference>
<organism evidence="2 3">
    <name type="scientific">Candidatus Komeilibacteria bacterium RIFCSPLOWO2_01_FULL_45_10</name>
    <dbReference type="NCBI Taxonomy" id="1798550"/>
    <lineage>
        <taxon>Bacteria</taxon>
        <taxon>Candidatus Komeiliibacteriota</taxon>
    </lineage>
</organism>
<comment type="caution">
    <text evidence="2">The sequence shown here is derived from an EMBL/GenBank/DDBJ whole genome shotgun (WGS) entry which is preliminary data.</text>
</comment>
<dbReference type="STRING" id="1798550.A2927_00665"/>
<dbReference type="InterPro" id="IPR007712">
    <property type="entry name" value="RelE/ParE_toxin"/>
</dbReference>
<keyword evidence="1" id="KW-1277">Toxin-antitoxin system</keyword>
<reference evidence="2 3" key="1">
    <citation type="journal article" date="2016" name="Nat. Commun.">
        <title>Thousands of microbial genomes shed light on interconnected biogeochemical processes in an aquifer system.</title>
        <authorList>
            <person name="Anantharaman K."/>
            <person name="Brown C.T."/>
            <person name="Hug L.A."/>
            <person name="Sharon I."/>
            <person name="Castelle C.J."/>
            <person name="Probst A.J."/>
            <person name="Thomas B.C."/>
            <person name="Singh A."/>
            <person name="Wilkins M.J."/>
            <person name="Karaoz U."/>
            <person name="Brodie E.L."/>
            <person name="Williams K.H."/>
            <person name="Hubbard S.S."/>
            <person name="Banfield J.F."/>
        </authorList>
    </citation>
    <scope>NUCLEOTIDE SEQUENCE [LARGE SCALE GENOMIC DNA]</scope>
</reference>
<dbReference type="Proteomes" id="UP000178849">
    <property type="component" value="Unassembled WGS sequence"/>
</dbReference>